<evidence type="ECO:0000313" key="3">
    <source>
        <dbReference type="Proteomes" id="UP001254257"/>
    </source>
</evidence>
<feature type="signal peptide" evidence="1">
    <location>
        <begin position="1"/>
        <end position="23"/>
    </location>
</feature>
<comment type="caution">
    <text evidence="2">The sequence shown here is derived from an EMBL/GenBank/DDBJ whole genome shotgun (WGS) entry which is preliminary data.</text>
</comment>
<feature type="chain" id="PRO_5046944174" description="DUF3828 domain-containing protein" evidence="1">
    <location>
        <begin position="24"/>
        <end position="283"/>
    </location>
</feature>
<organism evidence="2 3">
    <name type="scientific">Bosea rubneri</name>
    <dbReference type="NCBI Taxonomy" id="3075434"/>
    <lineage>
        <taxon>Bacteria</taxon>
        <taxon>Pseudomonadati</taxon>
        <taxon>Pseudomonadota</taxon>
        <taxon>Alphaproteobacteria</taxon>
        <taxon>Hyphomicrobiales</taxon>
        <taxon>Boseaceae</taxon>
        <taxon>Bosea</taxon>
    </lineage>
</organism>
<keyword evidence="3" id="KW-1185">Reference proteome</keyword>
<evidence type="ECO:0008006" key="4">
    <source>
        <dbReference type="Google" id="ProtNLM"/>
    </source>
</evidence>
<dbReference type="RefSeq" id="WP_316019427.1">
    <property type="nucleotide sequence ID" value="NZ_JAWDID010000026.1"/>
</dbReference>
<keyword evidence="1" id="KW-0732">Signal</keyword>
<reference evidence="2 3" key="1">
    <citation type="submission" date="2023-09" db="EMBL/GenBank/DDBJ databases">
        <title>Whole genome shotgun sequencing (WGS) of Bosea sp. ZW T0_25, isolated from stored onions (Allium cepa).</title>
        <authorList>
            <person name="Stoll D.A."/>
            <person name="Huch M."/>
        </authorList>
    </citation>
    <scope>NUCLEOTIDE SEQUENCE [LARGE SCALE GENOMIC DNA]</scope>
    <source>
        <strain evidence="2 3">ZW T0_25</strain>
    </source>
</reference>
<protein>
    <recommendedName>
        <fullName evidence="4">DUF3828 domain-containing protein</fullName>
    </recommendedName>
</protein>
<name>A0ABU3SA17_9HYPH</name>
<evidence type="ECO:0000256" key="1">
    <source>
        <dbReference type="SAM" id="SignalP"/>
    </source>
</evidence>
<proteinExistence type="predicted"/>
<gene>
    <name evidence="2" type="ORF">RKE40_17065</name>
</gene>
<dbReference type="EMBL" id="JAWDID010000026">
    <property type="protein sequence ID" value="MDU0341612.1"/>
    <property type="molecule type" value="Genomic_DNA"/>
</dbReference>
<sequence>MKLLNWVAAAMLGLIATAGSVAAQTPEEIVRGIYEGGGTRSSIHRMRAPDARNRYFQPALVRLFDANDRDECIDFGLHVIGQDYDEREIARTLRLETRQEGERAVVEARFRSLGIANHFRFDFVRAGEGWKIADIASLTRDHRWRLSATPCRGVRAASAAPTNAASGPEGLRRPGRYCFASRASQLRIEVEPSGNAQISLDHLGQAGHTCGLEGIGRPAGTGWQLELEGVKGPCRLTLVVSPAGRLTTRDPGGSCRATYCGMRAELADVAIDLRRDKGRCKGG</sequence>
<evidence type="ECO:0000313" key="2">
    <source>
        <dbReference type="EMBL" id="MDU0341612.1"/>
    </source>
</evidence>
<accession>A0ABU3SA17</accession>
<dbReference type="Proteomes" id="UP001254257">
    <property type="component" value="Unassembled WGS sequence"/>
</dbReference>